<reference evidence="8 9" key="1">
    <citation type="submission" date="2024-05" db="EMBL/GenBank/DDBJ databases">
        <title>Sphingomonas sp. HF-S3 16S ribosomal RNA gene Genome sequencing and assembly.</title>
        <authorList>
            <person name="Lee H."/>
        </authorList>
    </citation>
    <scope>NUCLEOTIDE SEQUENCE [LARGE SCALE GENOMIC DNA]</scope>
    <source>
        <strain evidence="8 9">HF-S3</strain>
    </source>
</reference>
<feature type="domain" description="CzcB-like C-terminal circularly permuted SH3-like" evidence="7">
    <location>
        <begin position="317"/>
        <end position="376"/>
    </location>
</feature>
<dbReference type="InterPro" id="IPR006143">
    <property type="entry name" value="RND_pump_MFP"/>
</dbReference>
<dbReference type="Pfam" id="PF25973">
    <property type="entry name" value="BSH_CzcB"/>
    <property type="match status" value="1"/>
</dbReference>
<dbReference type="Gene3D" id="2.40.420.20">
    <property type="match status" value="1"/>
</dbReference>
<evidence type="ECO:0000313" key="9">
    <source>
        <dbReference type="Proteomes" id="UP001427805"/>
    </source>
</evidence>
<dbReference type="EMBL" id="JBDIZK010000001">
    <property type="protein sequence ID" value="MEN3745713.1"/>
    <property type="molecule type" value="Genomic_DNA"/>
</dbReference>
<dbReference type="InterPro" id="IPR058648">
    <property type="entry name" value="HH_CzcB-like"/>
</dbReference>
<dbReference type="PANTHER" id="PTHR30097">
    <property type="entry name" value="CATION EFFLUX SYSTEM PROTEIN CUSB"/>
    <property type="match status" value="1"/>
</dbReference>
<evidence type="ECO:0000313" key="8">
    <source>
        <dbReference type="EMBL" id="MEN3745713.1"/>
    </source>
</evidence>
<dbReference type="Gene3D" id="2.40.30.170">
    <property type="match status" value="1"/>
</dbReference>
<feature type="chain" id="PRO_5046985806" evidence="3">
    <location>
        <begin position="20"/>
        <end position="389"/>
    </location>
</feature>
<evidence type="ECO:0000256" key="3">
    <source>
        <dbReference type="SAM" id="SignalP"/>
    </source>
</evidence>
<gene>
    <name evidence="8" type="ORF">TPR58_00935</name>
</gene>
<dbReference type="InterPro" id="IPR051909">
    <property type="entry name" value="MFP_Cation_Efflux"/>
</dbReference>
<sequence>MTVTIAARCAAWSCRLAPALLLLPLAGCGEGGAPAGHNKTEAEPHVAAGEIALSDDQVAAAGITLVRPERGSGGGTIAAPALLEGDPQATQIVSAAIGGRVVSLARNLGDPVRRGETLAVIESREAAALNAEVERAAARAELARANLSRDEALFAKGHRPEREVQTSRAAAREAEVSLNMARQQVAASGLRRGGLNRIVIAAPIGGRVIGRTAMLGQTVAADAELFRVANLTRISVTLSLPPADASRVQPGMTLTLAAPGREGQARVRFVSPVLDSETRLVRVIADLDNRDGRWRVGEPVQVEIRTETGAGPADRLSVPADAVQTIGNRPTVFVRTPAGFRAVPVTLGRRDGPRVIIVSGLTGGERIAATNSFTLKAELGKGDADHGDH</sequence>
<dbReference type="RefSeq" id="WP_346244721.1">
    <property type="nucleotide sequence ID" value="NZ_JBDIZK010000001.1"/>
</dbReference>
<feature type="domain" description="CzcB-like alpha-helical hairpin" evidence="4">
    <location>
        <begin position="129"/>
        <end position="187"/>
    </location>
</feature>
<dbReference type="InterPro" id="IPR058647">
    <property type="entry name" value="BSH_CzcB-like"/>
</dbReference>
<keyword evidence="3" id="KW-0732">Signal</keyword>
<evidence type="ECO:0000256" key="2">
    <source>
        <dbReference type="ARBA" id="ARBA00022448"/>
    </source>
</evidence>
<keyword evidence="2" id="KW-0813">Transport</keyword>
<evidence type="ECO:0000259" key="5">
    <source>
        <dbReference type="Pfam" id="PF25954"/>
    </source>
</evidence>
<feature type="domain" description="CzcB-like barrel-sandwich hybrid" evidence="6">
    <location>
        <begin position="90"/>
        <end position="230"/>
    </location>
</feature>
<dbReference type="InterPro" id="IPR058792">
    <property type="entry name" value="Beta-barrel_RND_2"/>
</dbReference>
<comment type="similarity">
    <text evidence="1">Belongs to the membrane fusion protein (MFP) (TC 8.A.1) family.</text>
</comment>
<dbReference type="PANTHER" id="PTHR30097:SF4">
    <property type="entry name" value="SLR6042 PROTEIN"/>
    <property type="match status" value="1"/>
</dbReference>
<feature type="domain" description="CusB-like beta-barrel" evidence="5">
    <location>
        <begin position="237"/>
        <end position="307"/>
    </location>
</feature>
<accession>A0ABV0B289</accession>
<evidence type="ECO:0000259" key="6">
    <source>
        <dbReference type="Pfam" id="PF25973"/>
    </source>
</evidence>
<dbReference type="Gene3D" id="2.40.50.100">
    <property type="match status" value="1"/>
</dbReference>
<evidence type="ECO:0000259" key="7">
    <source>
        <dbReference type="Pfam" id="PF25975"/>
    </source>
</evidence>
<dbReference type="SUPFAM" id="SSF111369">
    <property type="entry name" value="HlyD-like secretion proteins"/>
    <property type="match status" value="1"/>
</dbReference>
<keyword evidence="9" id="KW-1185">Reference proteome</keyword>
<dbReference type="Pfam" id="PF25893">
    <property type="entry name" value="HH_CzcB"/>
    <property type="match status" value="1"/>
</dbReference>
<protein>
    <submittedName>
        <fullName evidence="8">Efflux RND transporter periplasmic adaptor subunit</fullName>
    </submittedName>
</protein>
<evidence type="ECO:0000256" key="1">
    <source>
        <dbReference type="ARBA" id="ARBA00009477"/>
    </source>
</evidence>
<dbReference type="Pfam" id="PF25954">
    <property type="entry name" value="Beta-barrel_RND_2"/>
    <property type="match status" value="1"/>
</dbReference>
<proteinExistence type="inferred from homology"/>
<dbReference type="InterPro" id="IPR058649">
    <property type="entry name" value="CzcB_C"/>
</dbReference>
<dbReference type="Proteomes" id="UP001427805">
    <property type="component" value="Unassembled WGS sequence"/>
</dbReference>
<dbReference type="NCBIfam" id="TIGR01730">
    <property type="entry name" value="RND_mfp"/>
    <property type="match status" value="1"/>
</dbReference>
<comment type="caution">
    <text evidence="8">The sequence shown here is derived from an EMBL/GenBank/DDBJ whole genome shotgun (WGS) entry which is preliminary data.</text>
</comment>
<organism evidence="8 9">
    <name type="scientific">Sphingomonas rustica</name>
    <dbReference type="NCBI Taxonomy" id="3103142"/>
    <lineage>
        <taxon>Bacteria</taxon>
        <taxon>Pseudomonadati</taxon>
        <taxon>Pseudomonadota</taxon>
        <taxon>Alphaproteobacteria</taxon>
        <taxon>Sphingomonadales</taxon>
        <taxon>Sphingomonadaceae</taxon>
        <taxon>Sphingomonas</taxon>
    </lineage>
</organism>
<evidence type="ECO:0000259" key="4">
    <source>
        <dbReference type="Pfam" id="PF25893"/>
    </source>
</evidence>
<name>A0ABV0B289_9SPHN</name>
<dbReference type="Pfam" id="PF25975">
    <property type="entry name" value="CzcB_C"/>
    <property type="match status" value="1"/>
</dbReference>
<feature type="signal peptide" evidence="3">
    <location>
        <begin position="1"/>
        <end position="19"/>
    </location>
</feature>